<keyword evidence="4" id="KW-1185">Reference proteome</keyword>
<dbReference type="OrthoDB" id="8006043at2"/>
<reference evidence="4" key="2">
    <citation type="journal article" date="2019" name="Int. J. Syst. Evol. Microbiol.">
        <title>The Global Catalogue of Microorganisms (GCM) 10K type strain sequencing project: providing services to taxonomists for standard genome sequencing and annotation.</title>
        <authorList>
            <consortium name="The Broad Institute Genomics Platform"/>
            <consortium name="The Broad Institute Genome Sequencing Center for Infectious Disease"/>
            <person name="Wu L."/>
            <person name="Ma J."/>
        </authorList>
    </citation>
    <scope>NUCLEOTIDE SEQUENCE [LARGE SCALE GENOMIC DNA]</scope>
    <source>
        <strain evidence="4">NBRC 107715</strain>
    </source>
</reference>
<sequence>MDNKDRITIVGIARLEGIEVIDGGDTLGVRLRGANEREITLLVPQQVAADLQANLNVSLQEAQDRRRAR</sequence>
<reference evidence="1 3" key="3">
    <citation type="submission" date="2019-07" db="EMBL/GenBank/DDBJ databases">
        <title>Whole genome shotgun sequence of Methylobacterium oxalidis NBRC 107715.</title>
        <authorList>
            <person name="Hosoyama A."/>
            <person name="Uohara A."/>
            <person name="Ohji S."/>
            <person name="Ichikawa N."/>
        </authorList>
    </citation>
    <scope>NUCLEOTIDE SEQUENCE [LARGE SCALE GENOMIC DNA]</scope>
    <source>
        <strain evidence="1 3">NBRC 107715</strain>
    </source>
</reference>
<protein>
    <submittedName>
        <fullName evidence="1">Uncharacterized protein</fullName>
    </submittedName>
</protein>
<reference evidence="2" key="1">
    <citation type="journal article" date="2014" name="Int. J. Syst. Evol. Microbiol.">
        <title>Complete genome of a new Firmicutes species belonging to the dominant human colonic microbiota ('Ruminococcus bicirculans') reveals two chromosomes and a selective capacity to utilize plant glucans.</title>
        <authorList>
            <consortium name="NISC Comparative Sequencing Program"/>
            <person name="Wegmann U."/>
            <person name="Louis P."/>
            <person name="Goesmann A."/>
            <person name="Henrissat B."/>
            <person name="Duncan S.H."/>
            <person name="Flint H.J."/>
        </authorList>
    </citation>
    <scope>NUCLEOTIDE SEQUENCE</scope>
    <source>
        <strain evidence="2">NBRC 107715</strain>
    </source>
</reference>
<comment type="caution">
    <text evidence="1">The sequence shown here is derived from an EMBL/GenBank/DDBJ whole genome shotgun (WGS) entry which is preliminary data.</text>
</comment>
<dbReference type="RefSeq" id="WP_147028140.1">
    <property type="nucleotide sequence ID" value="NZ_BJZU01000111.1"/>
</dbReference>
<accession>A0A512J9I5</accession>
<gene>
    <name evidence="2" type="ORF">GCM10007888_46120</name>
    <name evidence="1" type="ORF">MOX02_46540</name>
</gene>
<dbReference type="AlphaFoldDB" id="A0A512J9I5"/>
<evidence type="ECO:0000313" key="4">
    <source>
        <dbReference type="Proteomes" id="UP001156856"/>
    </source>
</evidence>
<organism evidence="1 3">
    <name type="scientific">Methylobacterium oxalidis</name>
    <dbReference type="NCBI Taxonomy" id="944322"/>
    <lineage>
        <taxon>Bacteria</taxon>
        <taxon>Pseudomonadati</taxon>
        <taxon>Pseudomonadota</taxon>
        <taxon>Alphaproteobacteria</taxon>
        <taxon>Hyphomicrobiales</taxon>
        <taxon>Methylobacteriaceae</taxon>
        <taxon>Methylobacterium</taxon>
    </lineage>
</organism>
<evidence type="ECO:0000313" key="2">
    <source>
        <dbReference type="EMBL" id="GLS66230.1"/>
    </source>
</evidence>
<dbReference type="EMBL" id="BJZU01000111">
    <property type="protein sequence ID" value="GEP06616.1"/>
    <property type="molecule type" value="Genomic_DNA"/>
</dbReference>
<evidence type="ECO:0000313" key="3">
    <source>
        <dbReference type="Proteomes" id="UP000321960"/>
    </source>
</evidence>
<dbReference type="EMBL" id="BSPK01000100">
    <property type="protein sequence ID" value="GLS66230.1"/>
    <property type="molecule type" value="Genomic_DNA"/>
</dbReference>
<name>A0A512J9I5_9HYPH</name>
<dbReference type="Proteomes" id="UP000321960">
    <property type="component" value="Unassembled WGS sequence"/>
</dbReference>
<reference evidence="2" key="4">
    <citation type="submission" date="2023-01" db="EMBL/GenBank/DDBJ databases">
        <title>Draft genome sequence of Methylobacterium oxalidis strain NBRC 107715.</title>
        <authorList>
            <person name="Sun Q."/>
            <person name="Mori K."/>
        </authorList>
    </citation>
    <scope>NUCLEOTIDE SEQUENCE</scope>
    <source>
        <strain evidence="2">NBRC 107715</strain>
    </source>
</reference>
<dbReference type="Proteomes" id="UP001156856">
    <property type="component" value="Unassembled WGS sequence"/>
</dbReference>
<evidence type="ECO:0000313" key="1">
    <source>
        <dbReference type="EMBL" id="GEP06616.1"/>
    </source>
</evidence>
<proteinExistence type="predicted"/>